<dbReference type="Proteomes" id="UP000050525">
    <property type="component" value="Unassembled WGS sequence"/>
</dbReference>
<proteinExistence type="predicted"/>
<evidence type="ECO:0000313" key="2">
    <source>
        <dbReference type="Proteomes" id="UP000050525"/>
    </source>
</evidence>
<dbReference type="AlphaFoldDB" id="A0A151NQZ4"/>
<sequence length="67" mass="7741">MLHTANKGRKPSTEADFHTHLSETLKDRKTGWQQLAETKNSLIRTIVMITVDMQTARYILKTDLSRL</sequence>
<evidence type="ECO:0000313" key="1">
    <source>
        <dbReference type="EMBL" id="KYO39267.1"/>
    </source>
</evidence>
<comment type="caution">
    <text evidence="1">The sequence shown here is derived from an EMBL/GenBank/DDBJ whole genome shotgun (WGS) entry which is preliminary data.</text>
</comment>
<dbReference type="STRING" id="8496.A0A151NQZ4"/>
<name>A0A151NQZ4_ALLMI</name>
<protein>
    <submittedName>
        <fullName evidence="1">Uncharacterized protein</fullName>
    </submittedName>
</protein>
<organism evidence="1 2">
    <name type="scientific">Alligator mississippiensis</name>
    <name type="common">American alligator</name>
    <dbReference type="NCBI Taxonomy" id="8496"/>
    <lineage>
        <taxon>Eukaryota</taxon>
        <taxon>Metazoa</taxon>
        <taxon>Chordata</taxon>
        <taxon>Craniata</taxon>
        <taxon>Vertebrata</taxon>
        <taxon>Euteleostomi</taxon>
        <taxon>Archelosauria</taxon>
        <taxon>Archosauria</taxon>
        <taxon>Crocodylia</taxon>
        <taxon>Alligatoridae</taxon>
        <taxon>Alligatorinae</taxon>
        <taxon>Alligator</taxon>
    </lineage>
</organism>
<reference evidence="1 2" key="1">
    <citation type="journal article" date="2012" name="Genome Biol.">
        <title>Sequencing three crocodilian genomes to illuminate the evolution of archosaurs and amniotes.</title>
        <authorList>
            <person name="St John J.A."/>
            <person name="Braun E.L."/>
            <person name="Isberg S.R."/>
            <person name="Miles L.G."/>
            <person name="Chong A.Y."/>
            <person name="Gongora J."/>
            <person name="Dalzell P."/>
            <person name="Moran C."/>
            <person name="Bed'hom B."/>
            <person name="Abzhanov A."/>
            <person name="Burgess S.C."/>
            <person name="Cooksey A.M."/>
            <person name="Castoe T.A."/>
            <person name="Crawford N.G."/>
            <person name="Densmore L.D."/>
            <person name="Drew J.C."/>
            <person name="Edwards S.V."/>
            <person name="Faircloth B.C."/>
            <person name="Fujita M.K."/>
            <person name="Greenwold M.J."/>
            <person name="Hoffmann F.G."/>
            <person name="Howard J.M."/>
            <person name="Iguchi T."/>
            <person name="Janes D.E."/>
            <person name="Khan S.Y."/>
            <person name="Kohno S."/>
            <person name="de Koning A.J."/>
            <person name="Lance S.L."/>
            <person name="McCarthy F.M."/>
            <person name="McCormack J.E."/>
            <person name="Merchant M.E."/>
            <person name="Peterson D.G."/>
            <person name="Pollock D.D."/>
            <person name="Pourmand N."/>
            <person name="Raney B.J."/>
            <person name="Roessler K.A."/>
            <person name="Sanford J.R."/>
            <person name="Sawyer R.H."/>
            <person name="Schmidt C.J."/>
            <person name="Triplett E.W."/>
            <person name="Tuberville T.D."/>
            <person name="Venegas-Anaya M."/>
            <person name="Howard J.T."/>
            <person name="Jarvis E.D."/>
            <person name="Guillette L.J.Jr."/>
            <person name="Glenn T.C."/>
            <person name="Green R.E."/>
            <person name="Ray D.A."/>
        </authorList>
    </citation>
    <scope>NUCLEOTIDE SEQUENCE [LARGE SCALE GENOMIC DNA]</scope>
    <source>
        <strain evidence="1">KSC_2009_1</strain>
    </source>
</reference>
<gene>
    <name evidence="1" type="ORF">Y1Q_0004890</name>
</gene>
<accession>A0A151NQZ4</accession>
<keyword evidence="2" id="KW-1185">Reference proteome</keyword>
<dbReference type="EMBL" id="AKHW03002337">
    <property type="protein sequence ID" value="KYO39267.1"/>
    <property type="molecule type" value="Genomic_DNA"/>
</dbReference>